<dbReference type="EMBL" id="JAMZMK010000422">
    <property type="protein sequence ID" value="KAI7756369.1"/>
    <property type="molecule type" value="Genomic_DNA"/>
</dbReference>
<evidence type="ECO:0000313" key="3">
    <source>
        <dbReference type="Proteomes" id="UP001206925"/>
    </source>
</evidence>
<comment type="caution">
    <text evidence="2">The sequence shown here is derived from an EMBL/GenBank/DDBJ whole genome shotgun (WGS) entry which is preliminary data.</text>
</comment>
<keyword evidence="3" id="KW-1185">Reference proteome</keyword>
<feature type="region of interest" description="Disordered" evidence="1">
    <location>
        <begin position="1"/>
        <end position="26"/>
    </location>
</feature>
<evidence type="ECO:0000313" key="2">
    <source>
        <dbReference type="EMBL" id="KAI7756369.1"/>
    </source>
</evidence>
<proteinExistence type="predicted"/>
<name>A0AAD5GX87_AMBAR</name>
<dbReference type="InterPro" id="IPR036770">
    <property type="entry name" value="Ankyrin_rpt-contain_sf"/>
</dbReference>
<reference evidence="2" key="1">
    <citation type="submission" date="2022-06" db="EMBL/GenBank/DDBJ databases">
        <title>Uncovering the hologenomic basis of an extraordinary plant invasion.</title>
        <authorList>
            <person name="Bieker V.C."/>
            <person name="Martin M.D."/>
            <person name="Gilbert T."/>
            <person name="Hodgins K."/>
            <person name="Battlay P."/>
            <person name="Petersen B."/>
            <person name="Wilson J."/>
        </authorList>
    </citation>
    <scope>NUCLEOTIDE SEQUENCE</scope>
    <source>
        <strain evidence="2">AA19_3_7</strain>
        <tissue evidence="2">Leaf</tissue>
    </source>
</reference>
<dbReference type="PANTHER" id="PTHR47303">
    <property type="match status" value="1"/>
</dbReference>
<protein>
    <submittedName>
        <fullName evidence="2">Uncharacterized protein</fullName>
    </submittedName>
</protein>
<accession>A0AAD5GX87</accession>
<dbReference type="SUPFAM" id="SSF48403">
    <property type="entry name" value="Ankyrin repeat"/>
    <property type="match status" value="1"/>
</dbReference>
<dbReference type="Proteomes" id="UP001206925">
    <property type="component" value="Unassembled WGS sequence"/>
</dbReference>
<dbReference type="AlphaFoldDB" id="A0AAD5GX87"/>
<gene>
    <name evidence="2" type="ORF">M8C21_011638</name>
</gene>
<sequence length="286" mass="32784">MAPSSSPISSAINEATAPAPISTATRKRNEEEYVPLCRAIQMGDWEKAQEIFNEDKDALTDILNIRGHRTLHVAIGNPENTLFLDNLLERIDPDSLPSLVNHKQQNGLHYAAILDNTIAAKKLVDKKPHLLFTVDYHNLLPIQLAIYNSHRTTFLYLLQMCKQYIGLSQKEGYHNPFEGEKGVSLLCYTILSGFLDVAYELLNDYPKLASTKVPGIMPPLWCIAQMRDSYLSAKQYNFYQRFIYTHVPTKNYDLEDRYSIQDIENQETYRDNLVARCMKSYIYPGL</sequence>
<feature type="compositionally biased region" description="Low complexity" evidence="1">
    <location>
        <begin position="1"/>
        <end position="12"/>
    </location>
</feature>
<organism evidence="2 3">
    <name type="scientific">Ambrosia artemisiifolia</name>
    <name type="common">Common ragweed</name>
    <dbReference type="NCBI Taxonomy" id="4212"/>
    <lineage>
        <taxon>Eukaryota</taxon>
        <taxon>Viridiplantae</taxon>
        <taxon>Streptophyta</taxon>
        <taxon>Embryophyta</taxon>
        <taxon>Tracheophyta</taxon>
        <taxon>Spermatophyta</taxon>
        <taxon>Magnoliopsida</taxon>
        <taxon>eudicotyledons</taxon>
        <taxon>Gunneridae</taxon>
        <taxon>Pentapetalae</taxon>
        <taxon>asterids</taxon>
        <taxon>campanulids</taxon>
        <taxon>Asterales</taxon>
        <taxon>Asteraceae</taxon>
        <taxon>Asteroideae</taxon>
        <taxon>Heliantheae alliance</taxon>
        <taxon>Heliantheae</taxon>
        <taxon>Ambrosia</taxon>
    </lineage>
</organism>
<dbReference type="Gene3D" id="1.25.40.20">
    <property type="entry name" value="Ankyrin repeat-containing domain"/>
    <property type="match status" value="1"/>
</dbReference>
<dbReference type="PANTHER" id="PTHR47303:SF1">
    <property type="entry name" value="NF-KAPPA-B INHIBITOR BETA"/>
    <property type="match status" value="1"/>
</dbReference>
<evidence type="ECO:0000256" key="1">
    <source>
        <dbReference type="SAM" id="MobiDB-lite"/>
    </source>
</evidence>